<reference evidence="1 2" key="1">
    <citation type="submission" date="2016-10" db="EMBL/GenBank/DDBJ databases">
        <authorList>
            <person name="Cai Z."/>
        </authorList>
    </citation>
    <scope>NUCLEOTIDE SEQUENCE [LARGE SCALE GENOMIC DNA]</scope>
</reference>
<sequence>MAPAPTAEAVQQVLARVLPSLDCASLAVLACSSKGLRAAVDALFSSSSTALLLLHKSVRTAAARSKNCSAAVQRVCQHRCFEPSSILQGRAALLSTPMVPVAAAEALASAGLCFTYQEALEACARPVAGAWVWIQAGAVPDAPELAKLLVCDKIWDVEGTDAVYEGIKQQIAKALDALDPAQLPGILQLAVNLQQQTRTMHSLHLTGLMKALSNDNQQLRPQQQQALQQQVTPQLLQQLLDRMNKQCSPAYRDEISSTLCQLPAGAAITVDAIAALLKQAVQCGNANVVRSLQWLPASHSLDPEAVAGVLQQVLLQGAGDMSFALLELAAAQHIPAQRMQQLLQLVPALYSLEPEACLRSSILHPKLLKLPGAAAMLPASVAAVLRSVLEHQPNDLRAVDGNRNPVLLLLAMPAAQHIAPADYVSVMMVPLLKADRCHLKLLCEQPAAEALEAEHVCKLLGVLLQHRVVDSSSSTWRPGADLLLGLTAAGEMGSEQIEDLLQHVRFCPCDSWMLRQLLLLPCAEFVDMDVLWSLLELAVARGDVDMTETLCDILTEHAVSLSIDATADLAEQALQHHEPVAERVLRLLLAVNEEQGAYHFHPSDAQLLRVMRMLRTAAHRRHVRALQWISQLPGKAAVQSHQLASLMQEILRSRNYAAARVLLLELPAVQRLAPDDAEQLLLLAIEVVGDLAADQSMLEHDSIAADVVRNIALLPGIGQLGADRLKVAMRAALQRQAAAVRCRMKSGRFSRSSQSSVQAPKTALDSAVAALCGVREAGSTAADGSIWITSSSSSGVDDGRCAALQLPAAVVQELLLLALQLHSWHAVQSLCQCSSVQQFTPTDVVLLLQQAARVVPGHVSNDQAQQAAAVAVCDALCSLPAVRQLSCEGLAPVLQMAVPINGPLNRLLVQRLSQLPAAKQLSRCVVDGLLVAAGAPEMMQVLLPLSAFQDVCVGSFLPKLSTCSVFARVVEHISVFCGWSVGNCEVH</sequence>
<evidence type="ECO:0000313" key="1">
    <source>
        <dbReference type="EMBL" id="SZX70396.1"/>
    </source>
</evidence>
<protein>
    <submittedName>
        <fullName evidence="1">Uncharacterized protein</fullName>
    </submittedName>
</protein>
<name>A0A383W153_TETOB</name>
<organism evidence="1 2">
    <name type="scientific">Tetradesmus obliquus</name>
    <name type="common">Green alga</name>
    <name type="synonym">Acutodesmus obliquus</name>
    <dbReference type="NCBI Taxonomy" id="3088"/>
    <lineage>
        <taxon>Eukaryota</taxon>
        <taxon>Viridiplantae</taxon>
        <taxon>Chlorophyta</taxon>
        <taxon>core chlorophytes</taxon>
        <taxon>Chlorophyceae</taxon>
        <taxon>CS clade</taxon>
        <taxon>Sphaeropleales</taxon>
        <taxon>Scenedesmaceae</taxon>
        <taxon>Tetradesmus</taxon>
    </lineage>
</organism>
<proteinExistence type="predicted"/>
<dbReference type="AlphaFoldDB" id="A0A383W153"/>
<evidence type="ECO:0000313" key="2">
    <source>
        <dbReference type="Proteomes" id="UP000256970"/>
    </source>
</evidence>
<dbReference type="EMBL" id="FNXT01000989">
    <property type="protein sequence ID" value="SZX70396.1"/>
    <property type="molecule type" value="Genomic_DNA"/>
</dbReference>
<dbReference type="Proteomes" id="UP000256970">
    <property type="component" value="Unassembled WGS sequence"/>
</dbReference>
<accession>A0A383W153</accession>
<keyword evidence="2" id="KW-1185">Reference proteome</keyword>
<gene>
    <name evidence="1" type="ORF">BQ4739_LOCUS10613</name>
</gene>